<keyword evidence="9" id="KW-1185">Reference proteome</keyword>
<comment type="similarity">
    <text evidence="5">Belongs to the TRAPP small subunits family. BET5 subfamily.</text>
</comment>
<keyword evidence="4 6" id="KW-0333">Golgi apparatus</keyword>
<proteinExistence type="inferred from homology"/>
<dbReference type="PANTHER" id="PTHR23249">
    <property type="entry name" value="TRAFFICKING PROTEIN PARTICLE COMPLEX SUBUNIT"/>
    <property type="match status" value="1"/>
</dbReference>
<dbReference type="GO" id="GO:0030008">
    <property type="term" value="C:TRAPP complex"/>
    <property type="evidence" value="ECO:0007669"/>
    <property type="project" value="UniProtKB-UniRule"/>
</dbReference>
<gene>
    <name evidence="8" type="ORF">DMC30DRAFT_422742</name>
</gene>
<dbReference type="GO" id="GO:0006888">
    <property type="term" value="P:endoplasmic reticulum to Golgi vesicle-mediated transport"/>
    <property type="evidence" value="ECO:0007669"/>
    <property type="project" value="UniProtKB-UniRule"/>
</dbReference>
<evidence type="ECO:0000256" key="5">
    <source>
        <dbReference type="ARBA" id="ARBA00038167"/>
    </source>
</evidence>
<dbReference type="Pfam" id="PF04099">
    <property type="entry name" value="Sybindin"/>
    <property type="match status" value="1"/>
</dbReference>
<keyword evidence="2 6" id="KW-0256">Endoplasmic reticulum</keyword>
<evidence type="ECO:0000256" key="6">
    <source>
        <dbReference type="RuleBase" id="RU366065"/>
    </source>
</evidence>
<accession>A0A5C5FLW1</accession>
<evidence type="ECO:0000256" key="2">
    <source>
        <dbReference type="ARBA" id="ARBA00022824"/>
    </source>
</evidence>
<dbReference type="OrthoDB" id="3364529at2759"/>
<evidence type="ECO:0000313" key="8">
    <source>
        <dbReference type="EMBL" id="TNY17808.1"/>
    </source>
</evidence>
<dbReference type="SUPFAM" id="SSF64356">
    <property type="entry name" value="SNARE-like"/>
    <property type="match status" value="1"/>
</dbReference>
<dbReference type="STRING" id="5288.A0A5C5FLW1"/>
<keyword evidence="3 6" id="KW-0931">ER-Golgi transport</keyword>
<evidence type="ECO:0000256" key="1">
    <source>
        <dbReference type="ARBA" id="ARBA00022448"/>
    </source>
</evidence>
<reference evidence="8 9" key="1">
    <citation type="submission" date="2019-03" db="EMBL/GenBank/DDBJ databases">
        <title>Rhodosporidium diobovatum UCD-FST 08-225 genome sequencing, assembly, and annotation.</title>
        <authorList>
            <person name="Fakankun I.U."/>
            <person name="Fristensky B."/>
            <person name="Levin D.B."/>
        </authorList>
    </citation>
    <scope>NUCLEOTIDE SEQUENCE [LARGE SCALE GENOMIC DNA]</scope>
    <source>
        <strain evidence="8 9">UCD-FST 08-225</strain>
    </source>
</reference>
<dbReference type="GO" id="GO:0005783">
    <property type="term" value="C:endoplasmic reticulum"/>
    <property type="evidence" value="ECO:0007669"/>
    <property type="project" value="UniProtKB-SubCell"/>
</dbReference>
<protein>
    <recommendedName>
        <fullName evidence="6">Trafficking protein particle complex subunit</fullName>
    </recommendedName>
</protein>
<evidence type="ECO:0000256" key="4">
    <source>
        <dbReference type="ARBA" id="ARBA00023034"/>
    </source>
</evidence>
<feature type="region of interest" description="Disordered" evidence="7">
    <location>
        <begin position="28"/>
        <end position="69"/>
    </location>
</feature>
<dbReference type="SMART" id="SM01399">
    <property type="entry name" value="Sybindin"/>
    <property type="match status" value="1"/>
</dbReference>
<dbReference type="EMBL" id="SOZI01000174">
    <property type="protein sequence ID" value="TNY17808.1"/>
    <property type="molecule type" value="Genomic_DNA"/>
</dbReference>
<dbReference type="InterPro" id="IPR007233">
    <property type="entry name" value="TRAPPC"/>
</dbReference>
<feature type="compositionally biased region" description="Pro residues" evidence="7">
    <location>
        <begin position="28"/>
        <end position="46"/>
    </location>
</feature>
<dbReference type="PANTHER" id="PTHR23249:SF16">
    <property type="entry name" value="TRAFFICKING PROTEIN PARTICLE COMPLEX SUBUNIT 1"/>
    <property type="match status" value="1"/>
</dbReference>
<keyword evidence="1 6" id="KW-0813">Transport</keyword>
<dbReference type="Gene3D" id="3.30.450.70">
    <property type="match status" value="1"/>
</dbReference>
<comment type="subunit">
    <text evidence="6">Part of the multisubunit transport protein particle (TRAPP) complex.</text>
</comment>
<evidence type="ECO:0000256" key="7">
    <source>
        <dbReference type="SAM" id="MobiDB-lite"/>
    </source>
</evidence>
<comment type="subcellular location">
    <subcellularLocation>
        <location evidence="6">Endoplasmic reticulum</location>
    </subcellularLocation>
    <subcellularLocation>
        <location evidence="6">Golgi apparatus</location>
        <location evidence="6">cis-Golgi network</location>
    </subcellularLocation>
</comment>
<sequence>MVAYGLYIYDRHCQCCFYSDLDQRPYPDPGPSTLPHVLPPPPPTPNPAASSLDGAPLPRDAPPPPPQQQLAALDDAKGKGRLAFDEEAKLVFGVVFSLRNMVSKLSPRDDESFHSVSTSAYKLHYLRTPTAFHLVLVTSPSHPSLRPLLQQVYAGPFNEFVVRNPLASLDTQVGGRGIDNRQFRRAVEKMLAAV</sequence>
<name>A0A5C5FLW1_9BASI</name>
<dbReference type="AlphaFoldDB" id="A0A5C5FLW1"/>
<dbReference type="GO" id="GO:0005794">
    <property type="term" value="C:Golgi apparatus"/>
    <property type="evidence" value="ECO:0007669"/>
    <property type="project" value="UniProtKB-SubCell"/>
</dbReference>
<comment type="caution">
    <text evidence="8">The sequence shown here is derived from an EMBL/GenBank/DDBJ whole genome shotgun (WGS) entry which is preliminary data.</text>
</comment>
<evidence type="ECO:0000256" key="3">
    <source>
        <dbReference type="ARBA" id="ARBA00022892"/>
    </source>
</evidence>
<organism evidence="8 9">
    <name type="scientific">Rhodotorula diobovata</name>
    <dbReference type="NCBI Taxonomy" id="5288"/>
    <lineage>
        <taxon>Eukaryota</taxon>
        <taxon>Fungi</taxon>
        <taxon>Dikarya</taxon>
        <taxon>Basidiomycota</taxon>
        <taxon>Pucciniomycotina</taxon>
        <taxon>Microbotryomycetes</taxon>
        <taxon>Sporidiobolales</taxon>
        <taxon>Sporidiobolaceae</taxon>
        <taxon>Rhodotorula</taxon>
    </lineage>
</organism>
<evidence type="ECO:0000313" key="9">
    <source>
        <dbReference type="Proteomes" id="UP000311382"/>
    </source>
</evidence>
<dbReference type="InterPro" id="IPR011012">
    <property type="entry name" value="Longin-like_dom_sf"/>
</dbReference>
<dbReference type="Proteomes" id="UP000311382">
    <property type="component" value="Unassembled WGS sequence"/>
</dbReference>